<organism evidence="2 3">
    <name type="scientific">Cutaneotrichosporon oleaginosum</name>
    <dbReference type="NCBI Taxonomy" id="879819"/>
    <lineage>
        <taxon>Eukaryota</taxon>
        <taxon>Fungi</taxon>
        <taxon>Dikarya</taxon>
        <taxon>Basidiomycota</taxon>
        <taxon>Agaricomycotina</taxon>
        <taxon>Tremellomycetes</taxon>
        <taxon>Trichosporonales</taxon>
        <taxon>Trichosporonaceae</taxon>
        <taxon>Cutaneotrichosporon</taxon>
    </lineage>
</organism>
<evidence type="ECO:0000256" key="1">
    <source>
        <dbReference type="SAM" id="MobiDB-lite"/>
    </source>
</evidence>
<dbReference type="EMBL" id="KQ087205">
    <property type="protein sequence ID" value="KLT42415.1"/>
    <property type="molecule type" value="Genomic_DNA"/>
</dbReference>
<proteinExistence type="predicted"/>
<dbReference type="GeneID" id="28987263"/>
<dbReference type="RefSeq" id="XP_018278906.1">
    <property type="nucleotide sequence ID" value="XM_018426660.1"/>
</dbReference>
<feature type="region of interest" description="Disordered" evidence="1">
    <location>
        <begin position="149"/>
        <end position="221"/>
    </location>
</feature>
<evidence type="ECO:0000313" key="2">
    <source>
        <dbReference type="EMBL" id="KLT42415.1"/>
    </source>
</evidence>
<name>A0A0J0XMU2_9TREE</name>
<keyword evidence="3" id="KW-1185">Reference proteome</keyword>
<dbReference type="Proteomes" id="UP000053611">
    <property type="component" value="Unassembled WGS sequence"/>
</dbReference>
<reference evidence="2 3" key="1">
    <citation type="submission" date="2015-03" db="EMBL/GenBank/DDBJ databases">
        <title>Genomics and transcriptomics of the oil-accumulating basidiomycete yeast T. oleaginosus allow insights into substrate utilization and the diverse evolutionary trajectories of mating systems in fungi.</title>
        <authorList>
            <consortium name="DOE Joint Genome Institute"/>
            <person name="Kourist R."/>
            <person name="Kracht O."/>
            <person name="Bracharz F."/>
            <person name="Lipzen A."/>
            <person name="Nolan M."/>
            <person name="Ohm R."/>
            <person name="Grigoriev I."/>
            <person name="Sun S."/>
            <person name="Heitman J."/>
            <person name="Bruck T."/>
            <person name="Nowrousian M."/>
        </authorList>
    </citation>
    <scope>NUCLEOTIDE SEQUENCE [LARGE SCALE GENOMIC DNA]</scope>
    <source>
        <strain evidence="2 3">IBC0246</strain>
    </source>
</reference>
<gene>
    <name evidence="2" type="ORF">CC85DRAFT_328170</name>
</gene>
<evidence type="ECO:0000313" key="3">
    <source>
        <dbReference type="Proteomes" id="UP000053611"/>
    </source>
</evidence>
<accession>A0A0J0XMU2</accession>
<feature type="compositionally biased region" description="Pro residues" evidence="1">
    <location>
        <begin position="171"/>
        <end position="182"/>
    </location>
</feature>
<protein>
    <submittedName>
        <fullName evidence="2">Uncharacterized protein</fullName>
    </submittedName>
</protein>
<sequence>MKRQVLSADAPNPYLVYAYALTKYPHRSETIDRRFLRQRTEAICAKMKEAEKKRENPFDAVRRQVEAVGGKPMPDSNPYVVYADMLTKFPDHADEITDEFMRQRTEIILRKIQAANARQPSPFDEVRRMVIPENEQALAQWDATIHRLSNGLLPSPAPPPSASAPSTPSALPEPPPPKPTEPAQPRRPAKPGLLLTAQLGKRSRELDAGSCPREQRPATWP</sequence>
<dbReference type="AlphaFoldDB" id="A0A0J0XMU2"/>